<keyword evidence="3" id="KW-1185">Reference proteome</keyword>
<dbReference type="RefSeq" id="WP_225699670.1">
    <property type="nucleotide sequence ID" value="NZ_JAIXNE010000007.1"/>
</dbReference>
<accession>A0A9X1HYK3</accession>
<feature type="region of interest" description="Disordered" evidence="1">
    <location>
        <begin position="31"/>
        <end position="69"/>
    </location>
</feature>
<organism evidence="2 3">
    <name type="scientific">Fulvivirga sedimenti</name>
    <dbReference type="NCBI Taxonomy" id="2879465"/>
    <lineage>
        <taxon>Bacteria</taxon>
        <taxon>Pseudomonadati</taxon>
        <taxon>Bacteroidota</taxon>
        <taxon>Cytophagia</taxon>
        <taxon>Cytophagales</taxon>
        <taxon>Fulvivirgaceae</taxon>
        <taxon>Fulvivirga</taxon>
    </lineage>
</organism>
<proteinExistence type="predicted"/>
<evidence type="ECO:0000313" key="3">
    <source>
        <dbReference type="Proteomes" id="UP001139409"/>
    </source>
</evidence>
<feature type="compositionally biased region" description="Basic and acidic residues" evidence="1">
    <location>
        <begin position="34"/>
        <end position="69"/>
    </location>
</feature>
<sequence>MYPEYFSALSSITHSPAEWEYQEYVAHQLSPSVHVEERRDASVNTPERKGMQRAGRQDDSAEGRTYRAS</sequence>
<evidence type="ECO:0000313" key="2">
    <source>
        <dbReference type="EMBL" id="MCA6078809.1"/>
    </source>
</evidence>
<reference evidence="2" key="1">
    <citation type="submission" date="2021-09" db="EMBL/GenBank/DDBJ databases">
        <title>Fulvivirga sp. isolated from coastal sediment.</title>
        <authorList>
            <person name="Yu H."/>
        </authorList>
    </citation>
    <scope>NUCLEOTIDE SEQUENCE</scope>
    <source>
        <strain evidence="2">1062</strain>
    </source>
</reference>
<evidence type="ECO:0000256" key="1">
    <source>
        <dbReference type="SAM" id="MobiDB-lite"/>
    </source>
</evidence>
<comment type="caution">
    <text evidence="2">The sequence shown here is derived from an EMBL/GenBank/DDBJ whole genome shotgun (WGS) entry which is preliminary data.</text>
</comment>
<dbReference type="AlphaFoldDB" id="A0A9X1HYK3"/>
<dbReference type="Proteomes" id="UP001139409">
    <property type="component" value="Unassembled WGS sequence"/>
</dbReference>
<gene>
    <name evidence="2" type="ORF">LDX50_28295</name>
</gene>
<protein>
    <submittedName>
        <fullName evidence="2">Uncharacterized protein</fullName>
    </submittedName>
</protein>
<name>A0A9X1HYK3_9BACT</name>
<dbReference type="EMBL" id="JAIXNE010000007">
    <property type="protein sequence ID" value="MCA6078809.1"/>
    <property type="molecule type" value="Genomic_DNA"/>
</dbReference>